<dbReference type="GO" id="GO:0008270">
    <property type="term" value="F:zinc ion binding"/>
    <property type="evidence" value="ECO:0007669"/>
    <property type="project" value="UniProtKB-KW"/>
</dbReference>
<evidence type="ECO:0000259" key="18">
    <source>
        <dbReference type="PROSITE" id="PS50013"/>
    </source>
</evidence>
<evidence type="ECO:0000256" key="5">
    <source>
        <dbReference type="ARBA" id="ARBA00022737"/>
    </source>
</evidence>
<dbReference type="InterPro" id="IPR001650">
    <property type="entry name" value="Helicase_C-like"/>
</dbReference>
<dbReference type="EMBL" id="CAJPEX010000416">
    <property type="protein sequence ID" value="CAG0915580.1"/>
    <property type="molecule type" value="Genomic_DNA"/>
</dbReference>
<dbReference type="InterPro" id="IPR014001">
    <property type="entry name" value="Helicase_ATP-bd"/>
</dbReference>
<dbReference type="GO" id="GO:0000791">
    <property type="term" value="C:euchromatin"/>
    <property type="evidence" value="ECO:0007669"/>
    <property type="project" value="UniProtKB-ARBA"/>
</dbReference>
<dbReference type="PROSITE" id="PS50016">
    <property type="entry name" value="ZF_PHD_2"/>
    <property type="match status" value="2"/>
</dbReference>
<dbReference type="SUPFAM" id="SSF57903">
    <property type="entry name" value="FYVE/PHD zinc finger"/>
    <property type="match status" value="1"/>
</dbReference>
<dbReference type="Pfam" id="PF08073">
    <property type="entry name" value="CHDNT"/>
    <property type="match status" value="1"/>
</dbReference>
<comment type="catalytic activity">
    <reaction evidence="15">
        <text>ATP + H2O = ADP + phosphate + H(+)</text>
        <dbReference type="Rhea" id="RHEA:13065"/>
        <dbReference type="ChEBI" id="CHEBI:15377"/>
        <dbReference type="ChEBI" id="CHEBI:15378"/>
        <dbReference type="ChEBI" id="CHEBI:30616"/>
        <dbReference type="ChEBI" id="CHEBI:43474"/>
        <dbReference type="ChEBI" id="CHEBI:456216"/>
    </reaction>
</comment>
<evidence type="ECO:0000256" key="17">
    <source>
        <dbReference type="SAM" id="MobiDB-lite"/>
    </source>
</evidence>
<feature type="region of interest" description="Disordered" evidence="17">
    <location>
        <begin position="1458"/>
        <end position="1643"/>
    </location>
</feature>
<dbReference type="SMART" id="SM01146">
    <property type="entry name" value="DUF1086"/>
    <property type="match status" value="1"/>
</dbReference>
<dbReference type="SMART" id="SM00298">
    <property type="entry name" value="CHROMO"/>
    <property type="match status" value="2"/>
</dbReference>
<evidence type="ECO:0000256" key="2">
    <source>
        <dbReference type="ARBA" id="ARBA00007025"/>
    </source>
</evidence>
<evidence type="ECO:0000256" key="7">
    <source>
        <dbReference type="ARBA" id="ARBA00022771"/>
    </source>
</evidence>
<dbReference type="InterPro" id="IPR023780">
    <property type="entry name" value="Chromo_domain"/>
</dbReference>
<dbReference type="Gene3D" id="3.40.50.300">
    <property type="entry name" value="P-loop containing nucleotide triphosphate hydrolases"/>
    <property type="match status" value="1"/>
</dbReference>
<evidence type="ECO:0000256" key="11">
    <source>
        <dbReference type="ARBA" id="ARBA00023015"/>
    </source>
</evidence>
<dbReference type="PANTHER" id="PTHR45623:SF17">
    <property type="entry name" value="CHROMODOMAIN-HELICASE-DNA-BINDING PROTEIN 3-RELATED"/>
    <property type="match status" value="1"/>
</dbReference>
<feature type="compositionally biased region" description="Basic residues" evidence="17">
    <location>
        <begin position="331"/>
        <end position="350"/>
    </location>
</feature>
<feature type="compositionally biased region" description="Acidic residues" evidence="17">
    <location>
        <begin position="294"/>
        <end position="307"/>
    </location>
</feature>
<dbReference type="SUPFAM" id="SSF54160">
    <property type="entry name" value="Chromo domain-like"/>
    <property type="match status" value="2"/>
</dbReference>
<dbReference type="CDD" id="cd15532">
    <property type="entry name" value="PHD2_CHD_II"/>
    <property type="match status" value="1"/>
</dbReference>
<gene>
    <name evidence="22" type="ORF">NMOB1V02_LOCUS3224</name>
</gene>
<evidence type="ECO:0000259" key="20">
    <source>
        <dbReference type="PROSITE" id="PS51192"/>
    </source>
</evidence>
<keyword evidence="12" id="KW-0238">DNA-binding</keyword>
<dbReference type="CDD" id="cd17994">
    <property type="entry name" value="DEXHc_CHD3_4_5"/>
    <property type="match status" value="1"/>
</dbReference>
<dbReference type="GO" id="GO:0016887">
    <property type="term" value="F:ATP hydrolysis activity"/>
    <property type="evidence" value="ECO:0007669"/>
    <property type="project" value="TreeGrafter"/>
</dbReference>
<dbReference type="FunFam" id="3.40.50.10810:FF:000001">
    <property type="entry name" value="chromodomain-helicase-DNA-binding protein 3 isoform X1"/>
    <property type="match status" value="1"/>
</dbReference>
<dbReference type="FunFam" id="3.30.40.10:FF:000001">
    <property type="entry name" value="chromodomain-helicase-DNA-binding protein 3 isoform X1"/>
    <property type="match status" value="1"/>
</dbReference>
<dbReference type="Proteomes" id="UP000678499">
    <property type="component" value="Unassembled WGS sequence"/>
</dbReference>
<dbReference type="InterPro" id="IPR027417">
    <property type="entry name" value="P-loop_NTPase"/>
</dbReference>
<dbReference type="OrthoDB" id="5857104at2759"/>
<dbReference type="GO" id="GO:0005524">
    <property type="term" value="F:ATP binding"/>
    <property type="evidence" value="ECO:0007669"/>
    <property type="project" value="UniProtKB-KW"/>
</dbReference>
<comment type="subcellular location">
    <subcellularLocation>
        <location evidence="1">Nucleus</location>
    </subcellularLocation>
</comment>
<evidence type="ECO:0000256" key="9">
    <source>
        <dbReference type="ARBA" id="ARBA00022833"/>
    </source>
</evidence>
<feature type="domain" description="PHD-type" evidence="19">
    <location>
        <begin position="364"/>
        <end position="411"/>
    </location>
</feature>
<feature type="compositionally biased region" description="Acidic residues" evidence="17">
    <location>
        <begin position="10"/>
        <end position="19"/>
    </location>
</feature>
<evidence type="ECO:0000256" key="1">
    <source>
        <dbReference type="ARBA" id="ARBA00004123"/>
    </source>
</evidence>
<dbReference type="GO" id="GO:0140658">
    <property type="term" value="F:ATP-dependent chromatin remodeler activity"/>
    <property type="evidence" value="ECO:0007669"/>
    <property type="project" value="TreeGrafter"/>
</dbReference>
<dbReference type="Pfam" id="PF00271">
    <property type="entry name" value="Helicase_C"/>
    <property type="match status" value="1"/>
</dbReference>
<keyword evidence="9" id="KW-0862">Zinc</keyword>
<name>A0A7R9GAS9_9CRUS</name>
<evidence type="ECO:0000256" key="12">
    <source>
        <dbReference type="ARBA" id="ARBA00023125"/>
    </source>
</evidence>
<evidence type="ECO:0000256" key="14">
    <source>
        <dbReference type="ARBA" id="ARBA00023242"/>
    </source>
</evidence>
<keyword evidence="5" id="KW-0677">Repeat</keyword>
<evidence type="ECO:0000259" key="19">
    <source>
        <dbReference type="PROSITE" id="PS50016"/>
    </source>
</evidence>
<dbReference type="Pfam" id="PF08074">
    <property type="entry name" value="CHDCT2"/>
    <property type="match status" value="1"/>
</dbReference>
<keyword evidence="6" id="KW-0547">Nucleotide-binding</keyword>
<feature type="domain" description="PHD-type" evidence="19">
    <location>
        <begin position="424"/>
        <end position="471"/>
    </location>
</feature>
<dbReference type="InterPro" id="IPR001965">
    <property type="entry name" value="Znf_PHD"/>
</dbReference>
<feature type="compositionally biased region" description="Basic residues" evidence="17">
    <location>
        <begin position="23"/>
        <end position="34"/>
    </location>
</feature>
<dbReference type="Gene3D" id="3.30.40.10">
    <property type="entry name" value="Zinc/RING finger domain, C3HC4 (zinc finger)"/>
    <property type="match status" value="2"/>
</dbReference>
<feature type="compositionally biased region" description="Acidic residues" evidence="17">
    <location>
        <begin position="1291"/>
        <end position="1301"/>
    </location>
</feature>
<dbReference type="InterPro" id="IPR011011">
    <property type="entry name" value="Znf_FYVE_PHD"/>
</dbReference>
<reference evidence="22" key="1">
    <citation type="submission" date="2020-11" db="EMBL/GenBank/DDBJ databases">
        <authorList>
            <person name="Tran Van P."/>
        </authorList>
    </citation>
    <scope>NUCLEOTIDE SEQUENCE</scope>
</reference>
<dbReference type="FunFam" id="1.10.10.60:FF:000037">
    <property type="entry name" value="chromodomain-helicase-DNA-binding protein 3 isoform X1"/>
    <property type="match status" value="1"/>
</dbReference>
<feature type="compositionally biased region" description="Basic and acidic residues" evidence="17">
    <location>
        <begin position="1503"/>
        <end position="1538"/>
    </location>
</feature>
<dbReference type="Pfam" id="PF00385">
    <property type="entry name" value="Chromo"/>
    <property type="match status" value="1"/>
</dbReference>
<keyword evidence="7 16" id="KW-0863">Zinc-finger</keyword>
<dbReference type="CDD" id="cd00084">
    <property type="entry name" value="HMG-box_SF"/>
    <property type="match status" value="1"/>
</dbReference>
<keyword evidence="23" id="KW-1185">Reference proteome</keyword>
<evidence type="ECO:0000256" key="16">
    <source>
        <dbReference type="PROSITE-ProRule" id="PRU00146"/>
    </source>
</evidence>
<dbReference type="GO" id="GO:0042393">
    <property type="term" value="F:histone binding"/>
    <property type="evidence" value="ECO:0007669"/>
    <property type="project" value="TreeGrafter"/>
</dbReference>
<evidence type="ECO:0000256" key="15">
    <source>
        <dbReference type="ARBA" id="ARBA00049360"/>
    </source>
</evidence>
<dbReference type="InterPro" id="IPR009462">
    <property type="entry name" value="CHD_II_SANT-like"/>
</dbReference>
<feature type="region of interest" description="Disordered" evidence="17">
    <location>
        <begin position="1"/>
        <end position="134"/>
    </location>
</feature>
<keyword evidence="8" id="KW-0378">Hydrolase</keyword>
<feature type="compositionally biased region" description="Low complexity" evidence="17">
    <location>
        <begin position="203"/>
        <end position="216"/>
    </location>
</feature>
<proteinExistence type="inferred from homology"/>
<dbReference type="InterPro" id="IPR049730">
    <property type="entry name" value="SNF2/RAD54-like_C"/>
</dbReference>
<dbReference type="PROSITE" id="PS00690">
    <property type="entry name" value="DEAH_ATP_HELICASE"/>
    <property type="match status" value="1"/>
</dbReference>
<dbReference type="SUPFAM" id="SSF52540">
    <property type="entry name" value="P-loop containing nucleoside triphosphate hydrolases"/>
    <property type="match status" value="2"/>
</dbReference>
<keyword evidence="13" id="KW-0804">Transcription</keyword>
<evidence type="ECO:0000256" key="13">
    <source>
        <dbReference type="ARBA" id="ARBA00023163"/>
    </source>
</evidence>
<dbReference type="GO" id="GO:0003682">
    <property type="term" value="F:chromatin binding"/>
    <property type="evidence" value="ECO:0007669"/>
    <property type="project" value="TreeGrafter"/>
</dbReference>
<dbReference type="Pfam" id="PF00628">
    <property type="entry name" value="PHD"/>
    <property type="match status" value="2"/>
</dbReference>
<feature type="compositionally biased region" description="Basic and acidic residues" evidence="17">
    <location>
        <begin position="1568"/>
        <end position="1577"/>
    </location>
</feature>
<feature type="compositionally biased region" description="Basic residues" evidence="17">
    <location>
        <begin position="653"/>
        <end position="662"/>
    </location>
</feature>
<feature type="compositionally biased region" description="Basic and acidic residues" evidence="17">
    <location>
        <begin position="1618"/>
        <end position="1637"/>
    </location>
</feature>
<feature type="compositionally biased region" description="Acidic residues" evidence="17">
    <location>
        <begin position="54"/>
        <end position="64"/>
    </location>
</feature>
<dbReference type="PROSITE" id="PS51192">
    <property type="entry name" value="HELICASE_ATP_BIND_1"/>
    <property type="match status" value="1"/>
</dbReference>
<dbReference type="InterPro" id="IPR019786">
    <property type="entry name" value="Zinc_finger_PHD-type_CS"/>
</dbReference>
<dbReference type="EMBL" id="OA882453">
    <property type="protein sequence ID" value="CAD7275428.1"/>
    <property type="molecule type" value="Genomic_DNA"/>
</dbReference>
<dbReference type="InterPro" id="IPR016197">
    <property type="entry name" value="Chromo-like_dom_sf"/>
</dbReference>
<accession>A0A7R9GAS9</accession>
<dbReference type="InterPro" id="IPR012958">
    <property type="entry name" value="CHD_N"/>
</dbReference>
<feature type="domain" description="Chromo" evidence="18">
    <location>
        <begin position="475"/>
        <end position="556"/>
    </location>
</feature>
<protein>
    <recommendedName>
        <fullName evidence="24">Chromodomain-helicase-DNA-binding protein Mi-2 homolog</fullName>
    </recommendedName>
</protein>
<organism evidence="22">
    <name type="scientific">Notodromas monacha</name>
    <dbReference type="NCBI Taxonomy" id="399045"/>
    <lineage>
        <taxon>Eukaryota</taxon>
        <taxon>Metazoa</taxon>
        <taxon>Ecdysozoa</taxon>
        <taxon>Arthropoda</taxon>
        <taxon>Crustacea</taxon>
        <taxon>Oligostraca</taxon>
        <taxon>Ostracoda</taxon>
        <taxon>Podocopa</taxon>
        <taxon>Podocopida</taxon>
        <taxon>Cypridocopina</taxon>
        <taxon>Cypridoidea</taxon>
        <taxon>Cyprididae</taxon>
        <taxon>Notodromas</taxon>
    </lineage>
</organism>
<evidence type="ECO:0000256" key="4">
    <source>
        <dbReference type="ARBA" id="ARBA00022723"/>
    </source>
</evidence>
<evidence type="ECO:0000256" key="3">
    <source>
        <dbReference type="ARBA" id="ARBA00022553"/>
    </source>
</evidence>
<dbReference type="Gene3D" id="1.10.10.60">
    <property type="entry name" value="Homeodomain-like"/>
    <property type="match status" value="1"/>
</dbReference>
<feature type="domain" description="Helicase ATP-binding" evidence="20">
    <location>
        <begin position="721"/>
        <end position="905"/>
    </location>
</feature>
<dbReference type="InterPro" id="IPR002464">
    <property type="entry name" value="DNA/RNA_helicase_DEAH_CS"/>
</dbReference>
<evidence type="ECO:0000313" key="23">
    <source>
        <dbReference type="Proteomes" id="UP000678499"/>
    </source>
</evidence>
<dbReference type="PROSITE" id="PS51194">
    <property type="entry name" value="HELICASE_CTER"/>
    <property type="match status" value="1"/>
</dbReference>
<keyword evidence="10" id="KW-0067">ATP-binding</keyword>
<feature type="compositionally biased region" description="Basic and acidic residues" evidence="17">
    <location>
        <begin position="1586"/>
        <end position="1611"/>
    </location>
</feature>
<dbReference type="InterPro" id="IPR000953">
    <property type="entry name" value="Chromo/chromo_shadow_dom"/>
</dbReference>
<feature type="compositionally biased region" description="Polar residues" evidence="17">
    <location>
        <begin position="1272"/>
        <end position="1285"/>
    </location>
</feature>
<sequence>MQPDGILFQDEAENDEDFEPSAGKKKRRGKKRKAKRDDDRRSKRKRKRKKMADSDEESEGVAEEEPAKESDYMPASSSSRSSRRKGGDSAATSSRSSVAEDSPTPAKSAASSTPATPAPSSTQTSDSSVSTPSVKQVCESFEMNDVDMQFTEKDYKTLTSYKLFQQKVRPFLMKENPKIPITKLMMLVAAKWREFQAQAPPSTEQVAAAEVEAQTADAPPPPPPPKPSKRSTAAAKEYKDPDSDDDGGGGGGGSSAKRGSARRSARGNTGKKSGGKVPTLKIKIGSRKKKGSSDDEEGVDKDSDAEFEQMLAEAEEVSKDDVSASSPAPVKKAKVKIGGKKKSKKKKVKTSRIDEDGNEITNHQDYCEVCQQGGEIILCDTCPKAYHLVCLDPEMDEAPEGKWSCPHCEKEGPPEASSEEDEHNEFCRVCKDGGELLCCDSCPSAYHTFCLNPPLDDVPDGDWRCPRCSCDHLPYKVQKILTWRWAEKAGDDADKAAAGKKKKGKSQKPPREFFVKWLDRSYWECEWVSEVQLDVFHPQMYRMFLRKYDTEEPPNFDLEEDGEEEDIEAKKGEMYERFYRHGIRPNWLIVNRIVAHRQTRNGLEFLVKFRDLPYDQACWIQEDADFLPDLKKAVDDYFDLRSIFSNDGQLQSKKNKKKKKSKSKADDDDSPPKPQTSGRYTMPPERPVTDLRKHMEQQPDYLDITGMKLHPYQMEGLNWLRHSWSQKIDTILADEMGLGKTIQTITFLYSLYKEGHSKGPFLVSVPLSTIINWEREFETWAPEFYVVTYVGDKDCRTVIRETELSFDEGAVRSGAKAYRMKSTSNLKFHVLLTSYELISIDQPCLSSIDWAVLVVDEAHRLKNNQSKFFRILASYPIDYKLLLTGTPLQNNLEELFHLLHFLVPDKFTELSLFQNEFADVSKEEQVKKLHDMLGPHMLRRLKADVLKGMPSKSEFIVRVELSPMQKKYYKYILTRNFEALNAKGTGQSVSLLNIMMDLKKCCNHPFLFPAAAAEAGRMPNGAFEGSGLVKSCGKFVLLQKMLRQLKDGGHRVLIFSQMTKMLDLLEDFMEAEGYRYERIDGSITGSVRQEAIDRFNAPNAPQFAFLLSTRAGGLGINLATADTVIIYDSDWNPHNDIQAFSRAHRIGQANKVMIYRFVTRNSVEERVTQVAKRKMMLTHLVVRPGVGGRSGGFSKQELDDILRFGTEDLFKEDEGKDETEIHYDDKAVADLLDRSKQGIEQKENWANEYLTSFKIATYGVKEGEDEEDRSVGDNTWQDNNSEYNSDFSMPSDDDREDDDFDEKSVDVEARRSKRREHPRGEKDRPLPPLLARVGGNIEVLGFNARQRKAFVNAIMRFGMPPQDSYNSQWLVRDLRGKTEKNFRAYVSLFMRHLCEPGADHSDTYADGVPREGLSRQHVLTRIGVMALIRKKVYEFEPINGTHSMPELLDKLALQPPAYSVPQAGSDAGSKSDSANATPSQSAQPSPAPERPAEEDGEQAASAAEKKKEDEEKKDSSEENSSEKVDKDTPMAAEEKQSEPAESEGTVTPKAEAEEEKAPSESATAAAPEAKEEVKEAGETAGAAVEASKESETPKEKVAETEQKDGKETTEKEGEESATAEKTKEESKESAEAEKKEPVPPPKFMFNIADGGFTELYTLWQNEEKAAVPGREYEIWHRRHDYWLLAGIVTHGYGRWGDIQNDPRFAIINEPFKMDVGKGNFLEIKNKFLSRRFKLLEQALVIEEQLRRAAYLNLVQDPAHPAMSLNARFAEVECLAESHQHLSKESLAGNKPANAVLHKVLNQLEELLSDMKADVSRLPATLARVPPVAQRLQMSERSILSRLATTTPQQQVQQPVAEAQPLPSMPKFPQGFTPQGVLSGFAGANFAQFRPEFAVPGQQQLAAAVQQAAASFNAFNAAAAAAAASRGSGAPGVAFPGKL</sequence>
<feature type="region of interest" description="Disordered" evidence="17">
    <location>
        <begin position="1262"/>
        <end position="1328"/>
    </location>
</feature>
<dbReference type="GO" id="GO:0005634">
    <property type="term" value="C:nucleus"/>
    <property type="evidence" value="ECO:0007669"/>
    <property type="project" value="UniProtKB-SubCell"/>
</dbReference>
<dbReference type="InterPro" id="IPR013083">
    <property type="entry name" value="Znf_RING/FYVE/PHD"/>
</dbReference>
<keyword evidence="14" id="KW-0539">Nucleus</keyword>
<dbReference type="Gene3D" id="2.40.50.40">
    <property type="match status" value="2"/>
</dbReference>
<dbReference type="PROSITE" id="PS50013">
    <property type="entry name" value="CHROMO_2"/>
    <property type="match status" value="1"/>
</dbReference>
<dbReference type="SMART" id="SM00490">
    <property type="entry name" value="HELICc"/>
    <property type="match status" value="1"/>
</dbReference>
<comment type="similarity">
    <text evidence="2">Belongs to the SNF2/RAD54 helicase family.</text>
</comment>
<evidence type="ECO:0000313" key="22">
    <source>
        <dbReference type="EMBL" id="CAD7275428.1"/>
    </source>
</evidence>
<keyword evidence="3" id="KW-0597">Phosphoprotein</keyword>
<dbReference type="Pfam" id="PF00176">
    <property type="entry name" value="SNF2-rel_dom"/>
    <property type="match status" value="1"/>
</dbReference>
<evidence type="ECO:0000256" key="10">
    <source>
        <dbReference type="ARBA" id="ARBA00022840"/>
    </source>
</evidence>
<dbReference type="InterPro" id="IPR038718">
    <property type="entry name" value="SNF2-like_sf"/>
</dbReference>
<dbReference type="Gene3D" id="3.40.50.10810">
    <property type="entry name" value="Tandem AAA-ATPase domain"/>
    <property type="match status" value="1"/>
</dbReference>
<feature type="region of interest" description="Disordered" evidence="17">
    <location>
        <begin position="649"/>
        <end position="686"/>
    </location>
</feature>
<dbReference type="InterPro" id="IPR019787">
    <property type="entry name" value="Znf_PHD-finger"/>
</dbReference>
<dbReference type="SMART" id="SM00487">
    <property type="entry name" value="DEXDc"/>
    <property type="match status" value="1"/>
</dbReference>
<dbReference type="CDD" id="cd15531">
    <property type="entry name" value="PHD1_CHD_II"/>
    <property type="match status" value="1"/>
</dbReference>
<keyword evidence="11" id="KW-0805">Transcription regulation</keyword>
<evidence type="ECO:0008006" key="24">
    <source>
        <dbReference type="Google" id="ProtNLM"/>
    </source>
</evidence>
<dbReference type="Pfam" id="PF06461">
    <property type="entry name" value="CHDII_SANT-like"/>
    <property type="match status" value="1"/>
</dbReference>
<evidence type="ECO:0000259" key="21">
    <source>
        <dbReference type="PROSITE" id="PS51194"/>
    </source>
</evidence>
<dbReference type="FunFam" id="3.40.50.300:FF:000015">
    <property type="entry name" value="chromodomain-helicase-DNA-binding protein 9 isoform X1"/>
    <property type="match status" value="1"/>
</dbReference>
<dbReference type="PANTHER" id="PTHR45623">
    <property type="entry name" value="CHROMODOMAIN-HELICASE-DNA-BINDING PROTEIN 3-RELATED-RELATED"/>
    <property type="match status" value="1"/>
</dbReference>
<dbReference type="InterPro" id="IPR000330">
    <property type="entry name" value="SNF2_N"/>
</dbReference>
<dbReference type="CDD" id="cd18793">
    <property type="entry name" value="SF2_C_SNF"/>
    <property type="match status" value="1"/>
</dbReference>
<keyword evidence="4" id="KW-0479">Metal-binding</keyword>
<dbReference type="GO" id="GO:0034728">
    <property type="term" value="P:nucleosome organization"/>
    <property type="evidence" value="ECO:0007669"/>
    <property type="project" value="UniProtKB-ARBA"/>
</dbReference>
<dbReference type="InterPro" id="IPR012957">
    <property type="entry name" value="CHD_C2"/>
</dbReference>
<feature type="compositionally biased region" description="Low complexity" evidence="17">
    <location>
        <begin position="101"/>
        <end position="134"/>
    </location>
</feature>
<evidence type="ECO:0000256" key="6">
    <source>
        <dbReference type="ARBA" id="ARBA00022741"/>
    </source>
</evidence>
<feature type="region of interest" description="Disordered" evidence="17">
    <location>
        <begin position="197"/>
        <end position="353"/>
    </location>
</feature>
<dbReference type="PROSITE" id="PS01359">
    <property type="entry name" value="ZF_PHD_1"/>
    <property type="match status" value="1"/>
</dbReference>
<feature type="compositionally biased region" description="Polar residues" evidence="17">
    <location>
        <begin position="90"/>
        <end position="99"/>
    </location>
</feature>
<evidence type="ECO:0000256" key="8">
    <source>
        <dbReference type="ARBA" id="ARBA00022801"/>
    </source>
</evidence>
<feature type="compositionally biased region" description="Low complexity" evidence="17">
    <location>
        <begin position="1463"/>
        <end position="1484"/>
    </location>
</feature>
<dbReference type="GO" id="GO:0003677">
    <property type="term" value="F:DNA binding"/>
    <property type="evidence" value="ECO:0007669"/>
    <property type="project" value="UniProtKB-KW"/>
</dbReference>
<feature type="domain" description="Helicase C-terminal" evidence="21">
    <location>
        <begin position="1037"/>
        <end position="1201"/>
    </location>
</feature>
<dbReference type="SMART" id="SM00249">
    <property type="entry name" value="PHD"/>
    <property type="match status" value="2"/>
</dbReference>